<dbReference type="Pfam" id="PF06585">
    <property type="entry name" value="JHBP"/>
    <property type="match status" value="1"/>
</dbReference>
<reference evidence="5" key="1">
    <citation type="submission" date="2014-11" db="EMBL/GenBank/DDBJ databases">
        <authorList>
            <person name="Geib S."/>
        </authorList>
    </citation>
    <scope>NUCLEOTIDE SEQUENCE</scope>
</reference>
<dbReference type="GO" id="GO:0007623">
    <property type="term" value="P:circadian rhythm"/>
    <property type="evidence" value="ECO:0007669"/>
    <property type="project" value="UniProtKB-ARBA"/>
</dbReference>
<protein>
    <submittedName>
        <fullName evidence="5">Protein takeout</fullName>
    </submittedName>
</protein>
<dbReference type="FunFam" id="3.15.10.30:FF:000001">
    <property type="entry name" value="Takeout-like protein 1"/>
    <property type="match status" value="1"/>
</dbReference>
<dbReference type="GO" id="GO:0005615">
    <property type="term" value="C:extracellular space"/>
    <property type="evidence" value="ECO:0007669"/>
    <property type="project" value="TreeGrafter"/>
</dbReference>
<dbReference type="PANTHER" id="PTHR11008">
    <property type="entry name" value="PROTEIN TAKEOUT-LIKE PROTEIN"/>
    <property type="match status" value="1"/>
</dbReference>
<sequence length="360" mass="40347">MHSISILYALVAFCAVLSATFGSSSVATNCAVGATCPITISSTTSSTAASTTTGKSAAISATTENIHHENNNNNKRNFLKEKPKELQTCQRKSADFDKCIVNAYQNIFSTWKHGIDGVPHSTPIDPLFVHEFEVIEDRENITPIAVKINNITVTGLSEAKVKSVNFKDNEYDFKMTYLVPKIRLNGHYTAKGHVLLLKLDTSGEMFMEILEGLYTVTTKVKLNPLESHKFFNLKALQFNVNSIKDLHLHFDNLFKDKVLNDNTNAVFNGSWRVFFDIFKPKIEAEINKVLLAHFRSVFEQVPAEFFIADVATAEEKPVEHITAHSHVHSGNIKEITHLELLQKHESHGSSKAEEKEHKLH</sequence>
<dbReference type="OrthoDB" id="8179031at2759"/>
<proteinExistence type="inferred from homology"/>
<organism evidence="5">
    <name type="scientific">Zeugodacus cucurbitae</name>
    <name type="common">Melon fruit fly</name>
    <name type="synonym">Bactrocera cucurbitae</name>
    <dbReference type="NCBI Taxonomy" id="28588"/>
    <lineage>
        <taxon>Eukaryota</taxon>
        <taxon>Metazoa</taxon>
        <taxon>Ecdysozoa</taxon>
        <taxon>Arthropoda</taxon>
        <taxon>Hexapoda</taxon>
        <taxon>Insecta</taxon>
        <taxon>Pterygota</taxon>
        <taxon>Neoptera</taxon>
        <taxon>Endopterygota</taxon>
        <taxon>Diptera</taxon>
        <taxon>Brachycera</taxon>
        <taxon>Muscomorpha</taxon>
        <taxon>Tephritoidea</taxon>
        <taxon>Tephritidae</taxon>
        <taxon>Zeugodacus</taxon>
        <taxon>Zeugodacus</taxon>
    </lineage>
</organism>
<dbReference type="SMART" id="SM00700">
    <property type="entry name" value="JHBP"/>
    <property type="match status" value="1"/>
</dbReference>
<evidence type="ECO:0000256" key="4">
    <source>
        <dbReference type="SAM" id="SignalP"/>
    </source>
</evidence>
<accession>A0A0A1X2S4</accession>
<dbReference type="Gene3D" id="3.15.10.30">
    <property type="entry name" value="Haemolymph juvenile hormone binding protein"/>
    <property type="match status" value="1"/>
</dbReference>
<reference evidence="5" key="2">
    <citation type="journal article" date="2015" name="Gigascience">
        <title>Reconstructing a comprehensive transcriptome assembly of a white-pupal translocated strain of the pest fruit fly Bactrocera cucurbitae.</title>
        <authorList>
            <person name="Sim S.B."/>
            <person name="Calla B."/>
            <person name="Hall B."/>
            <person name="DeRego T."/>
            <person name="Geib S.M."/>
        </authorList>
    </citation>
    <scope>NUCLEOTIDE SEQUENCE</scope>
</reference>
<dbReference type="InterPro" id="IPR010562">
    <property type="entry name" value="Haemolymph_juvenile_hormone-bd"/>
</dbReference>
<feature type="signal peptide" evidence="4">
    <location>
        <begin position="1"/>
        <end position="22"/>
    </location>
</feature>
<dbReference type="AlphaFoldDB" id="A0A0A1X2S4"/>
<feature type="chain" id="PRO_5001983044" evidence="4">
    <location>
        <begin position="23"/>
        <end position="360"/>
    </location>
</feature>
<keyword evidence="1 4" id="KW-0732">Signal</keyword>
<dbReference type="PANTHER" id="PTHR11008:SF25">
    <property type="entry name" value="IP09473P-RELATED"/>
    <property type="match status" value="1"/>
</dbReference>
<dbReference type="InterPro" id="IPR038606">
    <property type="entry name" value="To_sf"/>
</dbReference>
<dbReference type="EMBL" id="GBXI01009242">
    <property type="protein sequence ID" value="JAD05050.1"/>
    <property type="molecule type" value="Transcribed_RNA"/>
</dbReference>
<keyword evidence="2" id="KW-0090">Biological rhythms</keyword>
<evidence type="ECO:0000256" key="3">
    <source>
        <dbReference type="ARBA" id="ARBA00060902"/>
    </source>
</evidence>
<evidence type="ECO:0000313" key="5">
    <source>
        <dbReference type="EMBL" id="JAD05050.1"/>
    </source>
</evidence>
<evidence type="ECO:0000256" key="1">
    <source>
        <dbReference type="ARBA" id="ARBA00022729"/>
    </source>
</evidence>
<evidence type="ECO:0000256" key="2">
    <source>
        <dbReference type="ARBA" id="ARBA00023108"/>
    </source>
</evidence>
<gene>
    <name evidence="5" type="primary">to_4</name>
    <name evidence="5" type="ORF">g.7570</name>
</gene>
<comment type="similarity">
    <text evidence="3">Belongs to the TO family.</text>
</comment>
<name>A0A0A1X2S4_ZEUCU</name>